<dbReference type="AlphaFoldDB" id="A0A1I8IJB7"/>
<evidence type="ECO:0000313" key="10">
    <source>
        <dbReference type="Proteomes" id="UP000095280"/>
    </source>
</evidence>
<dbReference type="GO" id="GO:0015250">
    <property type="term" value="F:water channel activity"/>
    <property type="evidence" value="ECO:0007669"/>
    <property type="project" value="TreeGrafter"/>
</dbReference>
<keyword evidence="10" id="KW-1185">Reference proteome</keyword>
<feature type="transmembrane region" description="Helical" evidence="8">
    <location>
        <begin position="251"/>
        <end position="269"/>
    </location>
</feature>
<dbReference type="CDD" id="cd15505">
    <property type="entry name" value="PHD_ING"/>
    <property type="match status" value="1"/>
</dbReference>
<protein>
    <submittedName>
        <fullName evidence="11 12">ING domain-containing protein</fullName>
    </submittedName>
</protein>
<evidence type="ECO:0000259" key="9">
    <source>
        <dbReference type="SMART" id="SM01408"/>
    </source>
</evidence>
<dbReference type="PANTHER" id="PTHR43829">
    <property type="entry name" value="AQUAPORIN OR AQUAGLYCEROPORIN RELATED"/>
    <property type="match status" value="1"/>
</dbReference>
<keyword evidence="5 8" id="KW-1133">Transmembrane helix</keyword>
<dbReference type="PRINTS" id="PR00783">
    <property type="entry name" value="MINTRINSICP"/>
</dbReference>
<evidence type="ECO:0000313" key="11">
    <source>
        <dbReference type="WBParaSite" id="maker-uti_cns_0007752-snap-gene-0.6-mRNA-1"/>
    </source>
</evidence>
<keyword evidence="3 7" id="KW-0813">Transport</keyword>
<dbReference type="InterPro" id="IPR024610">
    <property type="entry name" value="ING_N_histone-binding"/>
</dbReference>
<evidence type="ECO:0000313" key="12">
    <source>
        <dbReference type="WBParaSite" id="maker-uti_cns_0013152-snap-gene-0.3-mRNA-1"/>
    </source>
</evidence>
<dbReference type="GO" id="GO:0015254">
    <property type="term" value="F:glycerol channel activity"/>
    <property type="evidence" value="ECO:0007669"/>
    <property type="project" value="TreeGrafter"/>
</dbReference>
<name>A0A1I8IJB7_9PLAT</name>
<accession>A0A1I8IJB7</accession>
<evidence type="ECO:0000256" key="7">
    <source>
        <dbReference type="RuleBase" id="RU000477"/>
    </source>
</evidence>
<dbReference type="SMART" id="SM01408">
    <property type="entry name" value="ING"/>
    <property type="match status" value="1"/>
</dbReference>
<dbReference type="GO" id="GO:0016323">
    <property type="term" value="C:basolateral plasma membrane"/>
    <property type="evidence" value="ECO:0007669"/>
    <property type="project" value="TreeGrafter"/>
</dbReference>
<dbReference type="PANTHER" id="PTHR43829:SF9">
    <property type="entry name" value="AQUAPORIN-9"/>
    <property type="match status" value="1"/>
</dbReference>
<dbReference type="SUPFAM" id="SSF57903">
    <property type="entry name" value="FYVE/PHD zinc finger"/>
    <property type="match status" value="1"/>
</dbReference>
<dbReference type="InterPro" id="IPR011011">
    <property type="entry name" value="Znf_FYVE_PHD"/>
</dbReference>
<comment type="similarity">
    <text evidence="2 7">Belongs to the MIP/aquaporin (TC 1.A.8) family.</text>
</comment>
<dbReference type="PROSITE" id="PS00221">
    <property type="entry name" value="MIP"/>
    <property type="match status" value="1"/>
</dbReference>
<dbReference type="Gene3D" id="1.20.1080.10">
    <property type="entry name" value="Glycerol uptake facilitator protein"/>
    <property type="match status" value="1"/>
</dbReference>
<dbReference type="InterPro" id="IPR023271">
    <property type="entry name" value="Aquaporin-like"/>
</dbReference>
<reference evidence="11 12" key="1">
    <citation type="submission" date="2016-11" db="UniProtKB">
        <authorList>
            <consortium name="WormBaseParasite"/>
        </authorList>
    </citation>
    <scope>IDENTIFICATION</scope>
</reference>
<dbReference type="InterPro" id="IPR000425">
    <property type="entry name" value="MIP"/>
</dbReference>
<dbReference type="SUPFAM" id="SSF81338">
    <property type="entry name" value="Aquaporin-like"/>
    <property type="match status" value="1"/>
</dbReference>
<dbReference type="Gene3D" id="3.30.40.10">
    <property type="entry name" value="Zinc/RING finger domain, C3HC4 (zinc finger)"/>
    <property type="match status" value="1"/>
</dbReference>
<dbReference type="InterPro" id="IPR022357">
    <property type="entry name" value="MIP_CS"/>
</dbReference>
<organism evidence="10 12">
    <name type="scientific">Macrostomum lignano</name>
    <dbReference type="NCBI Taxonomy" id="282301"/>
    <lineage>
        <taxon>Eukaryota</taxon>
        <taxon>Metazoa</taxon>
        <taxon>Spiralia</taxon>
        <taxon>Lophotrochozoa</taxon>
        <taxon>Platyhelminthes</taxon>
        <taxon>Rhabditophora</taxon>
        <taxon>Macrostomorpha</taxon>
        <taxon>Macrostomida</taxon>
        <taxon>Macrostomidae</taxon>
        <taxon>Macrostomum</taxon>
    </lineage>
</organism>
<dbReference type="Proteomes" id="UP000095280">
    <property type="component" value="Unplaced"/>
</dbReference>
<evidence type="ECO:0000256" key="2">
    <source>
        <dbReference type="ARBA" id="ARBA00006175"/>
    </source>
</evidence>
<feature type="domain" description="Inhibitor of growth protein N-terminal histone-binding" evidence="9">
    <location>
        <begin position="34"/>
        <end position="126"/>
    </location>
</feature>
<dbReference type="Pfam" id="PF00230">
    <property type="entry name" value="MIP"/>
    <property type="match status" value="1"/>
</dbReference>
<feature type="transmembrane region" description="Helical" evidence="8">
    <location>
        <begin position="196"/>
        <end position="215"/>
    </location>
</feature>
<sequence length="457" mass="47648">SATVADRDGATALTSAAIGGLETGSPEWHLLVTYLEDVLDCCESLPGDLQACLSQYRELDARCHASVADLERLAASSNSSESSAAVGVSVQRAVARLQELGEEKMRLAGLMIACDNARCAIEWFHFRCVKLTSEPKGKWYCPDFFDRLRIGSRLCRVALAELAATFLLVSLCLSASANCLVSRHSSSSSGGGAEDASVLMATIGSGLALALAVYASFGVSGGHVNPAVSLALLAVGRMTLLDFLVYQAAQYLGAFAGAGAVYTFYAPMLDAIDGGRRVAFGANGTAGVFVTLPHPSASLSIVLANQLFTSAAFMLAVRAVTDGANANPATGLQPLLVGLSATCLLQCTLPVSGCTLNPARDFAPRLFASLAAGYGLPLLPAVGPRAFWAPLVGPYLGCALGSLVYELCFHRQLKVFGKSAGVNEVADDEAADGRGDGELKKLMMVDRATSKMQISDE</sequence>
<dbReference type="WBParaSite" id="maker-uti_cns_0007752-snap-gene-0.6-mRNA-1">
    <property type="protein sequence ID" value="maker-uti_cns_0007752-snap-gene-0.6-mRNA-1"/>
    <property type="gene ID" value="maker-uti_cns_0007752-snap-gene-0.6"/>
</dbReference>
<proteinExistence type="inferred from homology"/>
<dbReference type="InterPro" id="IPR013083">
    <property type="entry name" value="Znf_RING/FYVE/PHD"/>
</dbReference>
<dbReference type="InterPro" id="IPR050363">
    <property type="entry name" value="MIP/Aquaporin"/>
</dbReference>
<feature type="transmembrane region" description="Helical" evidence="8">
    <location>
        <begin position="157"/>
        <end position="176"/>
    </location>
</feature>
<evidence type="ECO:0000256" key="6">
    <source>
        <dbReference type="ARBA" id="ARBA00023136"/>
    </source>
</evidence>
<evidence type="ECO:0000256" key="4">
    <source>
        <dbReference type="ARBA" id="ARBA00022692"/>
    </source>
</evidence>
<dbReference type="Pfam" id="PF12998">
    <property type="entry name" value="ING"/>
    <property type="match status" value="1"/>
</dbReference>
<dbReference type="WBParaSite" id="maker-uti_cns_0013152-snap-gene-0.3-mRNA-1">
    <property type="protein sequence ID" value="maker-uti_cns_0013152-snap-gene-0.3-mRNA-1"/>
    <property type="gene ID" value="maker-uti_cns_0013152-snap-gene-0.3"/>
</dbReference>
<evidence type="ECO:0000256" key="3">
    <source>
        <dbReference type="ARBA" id="ARBA00022448"/>
    </source>
</evidence>
<keyword evidence="6 8" id="KW-0472">Membrane</keyword>
<keyword evidence="4 7" id="KW-0812">Transmembrane</keyword>
<comment type="subcellular location">
    <subcellularLocation>
        <location evidence="1">Membrane</location>
        <topology evidence="1">Multi-pass membrane protein</topology>
    </subcellularLocation>
</comment>
<evidence type="ECO:0000256" key="1">
    <source>
        <dbReference type="ARBA" id="ARBA00004141"/>
    </source>
</evidence>
<evidence type="ECO:0000256" key="8">
    <source>
        <dbReference type="SAM" id="Phobius"/>
    </source>
</evidence>
<evidence type="ECO:0000256" key="5">
    <source>
        <dbReference type="ARBA" id="ARBA00022989"/>
    </source>
</evidence>